<sequence length="294" mass="34464">MEEKLIKELLSIQNALGKISTSIERIIELLEQEKIRQEYTKTKEVIISPTETEYEDKNELIQFLEKNRLKVVNFESMYNKEIILNLAKFIGDKYEFVNSFIKEAKKSINVGKPINMFLKNKRQEEISYICQLGNMLYEIAYLSEYKYFNSPKYTLKAIPTREGEVINFFNGKWLEYYIIIKVKETINNLDLDTSYISGIQIQFPNGNYGELDVLFKIGNEIFWFEAKTGEYQNYIHKYKNLRKMLGIKPENAFMIITDITNAGAEAVSSLFDMTVANLETFEDKLLKSLKKVLQ</sequence>
<comment type="caution">
    <text evidence="1">The sequence shown here is derived from an EMBL/GenBank/DDBJ whole genome shotgun (WGS) entry which is preliminary data.</text>
</comment>
<dbReference type="RefSeq" id="WP_200674534.1">
    <property type="nucleotide sequence ID" value="NZ_JAACYA010000002.1"/>
</dbReference>
<name>A0ABS1GJV5_9AQUI</name>
<dbReference type="SUPFAM" id="SSF52980">
    <property type="entry name" value="Restriction endonuclease-like"/>
    <property type="match status" value="1"/>
</dbReference>
<accession>A0ABS1GJV5</accession>
<protein>
    <submittedName>
        <fullName evidence="1">Uncharacterized protein</fullName>
    </submittedName>
</protein>
<dbReference type="EMBL" id="JAACYA010000002">
    <property type="protein sequence ID" value="MBK3333111.1"/>
    <property type="molecule type" value="Genomic_DNA"/>
</dbReference>
<dbReference type="InterPro" id="IPR011856">
    <property type="entry name" value="tRNA_endonuc-like_dom_sf"/>
</dbReference>
<keyword evidence="2" id="KW-1185">Reference proteome</keyword>
<dbReference type="InterPro" id="IPR011335">
    <property type="entry name" value="Restrct_endonuc-II-like"/>
</dbReference>
<evidence type="ECO:0000313" key="1">
    <source>
        <dbReference type="EMBL" id="MBK3333111.1"/>
    </source>
</evidence>
<reference evidence="1 2" key="1">
    <citation type="journal article" date="2021" name="Syst. Appl. Microbiol.">
        <title>Persephonella atlantica sp. nov.: How to adapt to physico-chemical gradients in high temperature hydrothermal habitats.</title>
        <authorList>
            <person name="Francois D.X."/>
            <person name="Godfroy A."/>
            <person name="Mathien C."/>
            <person name="Aube J."/>
            <person name="Cathalot C."/>
            <person name="Lesongeur F."/>
            <person name="L'Haridon S."/>
            <person name="Philippon X."/>
            <person name="Roussel E.G."/>
        </authorList>
    </citation>
    <scope>NUCLEOTIDE SEQUENCE [LARGE SCALE GENOMIC DNA]</scope>
    <source>
        <strain evidence="1 2">MO1340</strain>
    </source>
</reference>
<organism evidence="1 2">
    <name type="scientific">Persephonella atlantica</name>
    <dbReference type="NCBI Taxonomy" id="2699429"/>
    <lineage>
        <taxon>Bacteria</taxon>
        <taxon>Pseudomonadati</taxon>
        <taxon>Aquificota</taxon>
        <taxon>Aquificia</taxon>
        <taxon>Aquificales</taxon>
        <taxon>Hydrogenothermaceae</taxon>
        <taxon>Persephonella</taxon>
    </lineage>
</organism>
<dbReference type="Proteomes" id="UP000772812">
    <property type="component" value="Unassembled WGS sequence"/>
</dbReference>
<gene>
    <name evidence="1" type="ORF">GWK41_08515</name>
</gene>
<proteinExistence type="predicted"/>
<evidence type="ECO:0000313" key="2">
    <source>
        <dbReference type="Proteomes" id="UP000772812"/>
    </source>
</evidence>
<dbReference type="Gene3D" id="3.40.1350.10">
    <property type="match status" value="1"/>
</dbReference>